<keyword evidence="2" id="KW-0812">Transmembrane</keyword>
<feature type="compositionally biased region" description="Polar residues" evidence="1">
    <location>
        <begin position="46"/>
        <end position="57"/>
    </location>
</feature>
<feature type="region of interest" description="Disordered" evidence="1">
    <location>
        <begin position="1"/>
        <end position="58"/>
    </location>
</feature>
<proteinExistence type="predicted"/>
<dbReference type="Proteomes" id="UP000288052">
    <property type="component" value="Unassembled WGS sequence"/>
</dbReference>
<protein>
    <submittedName>
        <fullName evidence="3">Uncharacterized protein</fullName>
    </submittedName>
</protein>
<evidence type="ECO:0000256" key="2">
    <source>
        <dbReference type="SAM" id="Phobius"/>
    </source>
</evidence>
<accession>A0A430F528</accession>
<dbReference type="EMBL" id="QXGI01000008">
    <property type="protein sequence ID" value="RSX46086.1"/>
    <property type="molecule type" value="Genomic_DNA"/>
</dbReference>
<feature type="compositionally biased region" description="Acidic residues" evidence="1">
    <location>
        <begin position="11"/>
        <end position="23"/>
    </location>
</feature>
<keyword evidence="2" id="KW-0472">Membrane</keyword>
<dbReference type="OrthoDB" id="9833320at2"/>
<keyword evidence="4" id="KW-1185">Reference proteome</keyword>
<reference evidence="3 4" key="1">
    <citation type="submission" date="2018-09" db="EMBL/GenBank/DDBJ databases">
        <title>Characterization of the phylogenetic diversity of five novel species belonging to the genus Bifidobacterium.</title>
        <authorList>
            <person name="Lugli G.A."/>
            <person name="Duranti S."/>
            <person name="Milani C."/>
        </authorList>
    </citation>
    <scope>NUCLEOTIDE SEQUENCE [LARGE SCALE GENOMIC DNA]</scope>
    <source>
        <strain evidence="3 4">2020B</strain>
    </source>
</reference>
<sequence length="133" mass="14706">MTEDDKGGVPDDADSDIPFEPVEDTSVPTQAVNEPEPEDMSRRDGPQSTTADNSLGSITGWHPFLRFLYRVADMVYAYIPDRKRRVHIFIGEHPIIFKCLFWCDFAVVVVGVLGIIAVILFGAARTVGILPNA</sequence>
<name>A0A430F528_9BIFI</name>
<evidence type="ECO:0000313" key="4">
    <source>
        <dbReference type="Proteomes" id="UP000288052"/>
    </source>
</evidence>
<dbReference type="RefSeq" id="WP_126032635.1">
    <property type="nucleotide sequence ID" value="NZ_QXGI01000008.1"/>
</dbReference>
<comment type="caution">
    <text evidence="3">The sequence shown here is derived from an EMBL/GenBank/DDBJ whole genome shotgun (WGS) entry which is preliminary data.</text>
</comment>
<feature type="transmembrane region" description="Helical" evidence="2">
    <location>
        <begin position="100"/>
        <end position="124"/>
    </location>
</feature>
<dbReference type="AlphaFoldDB" id="A0A430F528"/>
<gene>
    <name evidence="3" type="ORF">D2E22_1658</name>
</gene>
<evidence type="ECO:0000256" key="1">
    <source>
        <dbReference type="SAM" id="MobiDB-lite"/>
    </source>
</evidence>
<keyword evidence="2" id="KW-1133">Transmembrane helix</keyword>
<evidence type="ECO:0000313" key="3">
    <source>
        <dbReference type="EMBL" id="RSX46086.1"/>
    </source>
</evidence>
<organism evidence="3 4">
    <name type="scientific">Bifidobacterium castoris</name>
    <dbReference type="NCBI Taxonomy" id="2306972"/>
    <lineage>
        <taxon>Bacteria</taxon>
        <taxon>Bacillati</taxon>
        <taxon>Actinomycetota</taxon>
        <taxon>Actinomycetes</taxon>
        <taxon>Bifidobacteriales</taxon>
        <taxon>Bifidobacteriaceae</taxon>
        <taxon>Bifidobacterium</taxon>
    </lineage>
</organism>